<dbReference type="Gene3D" id="3.30.870.10">
    <property type="entry name" value="Endonuclease Chain A"/>
    <property type="match status" value="2"/>
</dbReference>
<keyword evidence="8 10" id="KW-1208">Phospholipid metabolism</keyword>
<evidence type="ECO:0000256" key="4">
    <source>
        <dbReference type="ARBA" id="ARBA00022679"/>
    </source>
</evidence>
<dbReference type="CDD" id="cd09135">
    <property type="entry name" value="PLDc_PGS1_euk_1"/>
    <property type="match status" value="1"/>
</dbReference>
<dbReference type="InterPro" id="IPR025202">
    <property type="entry name" value="PLD-like_dom"/>
</dbReference>
<dbReference type="Pfam" id="PF13091">
    <property type="entry name" value="PLDc_2"/>
    <property type="match status" value="1"/>
</dbReference>
<evidence type="ECO:0000256" key="9">
    <source>
        <dbReference type="ARBA" id="ARBA00048586"/>
    </source>
</evidence>
<keyword evidence="10" id="KW-0547">Nucleotide-binding</keyword>
<dbReference type="SMART" id="SM00155">
    <property type="entry name" value="PLDc"/>
    <property type="match status" value="2"/>
</dbReference>
<comment type="catalytic activity">
    <reaction evidence="9 10">
        <text>a CDP-1,2-diacyl-sn-glycerol + sn-glycerol 3-phosphate = a 1,2-diacyl-sn-glycero-3-phospho-(1'-sn-glycero-3'-phosphate) + CMP + H(+)</text>
        <dbReference type="Rhea" id="RHEA:12593"/>
        <dbReference type="ChEBI" id="CHEBI:15378"/>
        <dbReference type="ChEBI" id="CHEBI:57597"/>
        <dbReference type="ChEBI" id="CHEBI:58332"/>
        <dbReference type="ChEBI" id="CHEBI:60110"/>
        <dbReference type="ChEBI" id="CHEBI:60377"/>
        <dbReference type="EC" id="2.7.8.5"/>
    </reaction>
</comment>
<dbReference type="EC" id="2.7.8.5" evidence="10"/>
<comment type="similarity">
    <text evidence="2 10">Belongs to the CDP-alcohol phosphatidyltransferase class-II family.</text>
</comment>
<evidence type="ECO:0000256" key="3">
    <source>
        <dbReference type="ARBA" id="ARBA00022516"/>
    </source>
</evidence>
<dbReference type="GO" id="GO:0008444">
    <property type="term" value="F:CDP-diacylglycerol-glycerol-3-phosphate 3-phosphatidyltransferase activity"/>
    <property type="evidence" value="ECO:0007669"/>
    <property type="project" value="UniProtKB-EC"/>
</dbReference>
<evidence type="ECO:0000256" key="5">
    <source>
        <dbReference type="ARBA" id="ARBA00022737"/>
    </source>
</evidence>
<evidence type="ECO:0000256" key="2">
    <source>
        <dbReference type="ARBA" id="ARBA00010682"/>
    </source>
</evidence>
<dbReference type="PANTHER" id="PTHR12586">
    <property type="entry name" value="CDP-DIACYLGLYCEROL--SERINE O-PHOSPHATIDYLTRANSFERASE"/>
    <property type="match status" value="1"/>
</dbReference>
<name>A0A1E3QM96_9ASCO</name>
<dbReference type="InterPro" id="IPR001736">
    <property type="entry name" value="PLipase_D/transphosphatidylase"/>
</dbReference>
<dbReference type="PIRSF" id="PIRSF000850">
    <property type="entry name" value="Phospholipase_D_PSS"/>
    <property type="match status" value="1"/>
</dbReference>
<dbReference type="UniPathway" id="UPA00084">
    <property type="reaction ID" value="UER00503"/>
</dbReference>
<dbReference type="PANTHER" id="PTHR12586:SF1">
    <property type="entry name" value="CDP-DIACYLGLYCEROL--GLYCEROL-3-PHOSPHATE 3-PHOSPHATIDYLTRANSFERASE, MITOCHONDRIAL"/>
    <property type="match status" value="1"/>
</dbReference>
<keyword evidence="4 10" id="KW-0808">Transferase</keyword>
<dbReference type="OrthoDB" id="10250191at2759"/>
<dbReference type="Proteomes" id="UP000094336">
    <property type="component" value="Unassembled WGS sequence"/>
</dbReference>
<gene>
    <name evidence="12" type="ORF">BABINDRAFT_180990</name>
</gene>
<comment type="subcellular location">
    <subcellularLocation>
        <location evidence="10">Mitochondrion</location>
    </subcellularLocation>
</comment>
<keyword evidence="7 10" id="KW-0594">Phospholipid biosynthesis</keyword>
<feature type="domain" description="PLD phosphodiesterase" evidence="11">
    <location>
        <begin position="422"/>
        <end position="455"/>
    </location>
</feature>
<evidence type="ECO:0000313" key="13">
    <source>
        <dbReference type="Proteomes" id="UP000094336"/>
    </source>
</evidence>
<dbReference type="GO" id="GO:0031966">
    <property type="term" value="C:mitochondrial membrane"/>
    <property type="evidence" value="ECO:0007669"/>
    <property type="project" value="EnsemblFungi"/>
</dbReference>
<evidence type="ECO:0000256" key="1">
    <source>
        <dbReference type="ARBA" id="ARBA00005042"/>
    </source>
</evidence>
<accession>A0A1E3QM96</accession>
<dbReference type="CDD" id="cd09137">
    <property type="entry name" value="PLDc_PGS1_euk_2"/>
    <property type="match status" value="1"/>
</dbReference>
<keyword evidence="6 10" id="KW-0443">Lipid metabolism</keyword>
<keyword evidence="3 10" id="KW-0444">Lipid biosynthesis</keyword>
<keyword evidence="5" id="KW-0677">Repeat</keyword>
<evidence type="ECO:0000256" key="7">
    <source>
        <dbReference type="ARBA" id="ARBA00023209"/>
    </source>
</evidence>
<dbReference type="GO" id="GO:0005524">
    <property type="term" value="F:ATP binding"/>
    <property type="evidence" value="ECO:0007669"/>
    <property type="project" value="UniProtKB-KW"/>
</dbReference>
<dbReference type="GeneID" id="30148995"/>
<evidence type="ECO:0000259" key="11">
    <source>
        <dbReference type="SMART" id="SM00155"/>
    </source>
</evidence>
<comment type="function">
    <text evidence="10">Functions in the biosynthesis of the anionic phospholipids phosphatidylglycerol and cardiolipin.</text>
</comment>
<keyword evidence="13" id="KW-1185">Reference proteome</keyword>
<sequence length="519" mass="59222">MPLSTPSARHLLHDRLFYGHLNVMLHHISTTKTTHSTPLKNTHSFHPRLRAVMSQLDMIAPRFVLNKGDVEIITSPVEFYERLKLKIAHAEKRVFLSSLYIGKTQHELVATITDALRAKPELRVYILTDALRGTREAPQHSSASLLSPLTEEFGNRVDIRMYHTPHLNGVKKSLLPVRINEGWGLQHMKMYGFDDEIIMSGANLSSDYFTDRQDRYYHFKSQTLTDYYFSIQQAVSSLSYRIYASASESKFRMSWPTSNASSEPHLNMQRFLSDALLLLEPLLKPRNLAPFEDKDEGSPTTVVYPVSQFTPLLVPDHSTEKPAVLRLLSLLDSPKIQWTFTAGYFNMHPEIKKRLINSRAIGNVITAAPKANGFYKSGGISYYLPEAYLLLSKKFLVDVHANQKEATISLNEWQRGIVNTPNGWSYHAKGLWISVPDETRPSVTMIGSSNYTRRAYSLDLESNAIVVTKDEELKAQMANEVENLMLHTKRVTLEDFEKDEERQISQWVQVATKLVGRKL</sequence>
<dbReference type="RefSeq" id="XP_018984133.1">
    <property type="nucleotide sequence ID" value="XM_019131142.1"/>
</dbReference>
<evidence type="ECO:0000256" key="10">
    <source>
        <dbReference type="RuleBase" id="RU365024"/>
    </source>
</evidence>
<evidence type="ECO:0000313" key="12">
    <source>
        <dbReference type="EMBL" id="ODQ78805.1"/>
    </source>
</evidence>
<dbReference type="InterPro" id="IPR016270">
    <property type="entry name" value="PGS1"/>
</dbReference>
<keyword evidence="10" id="KW-0067">ATP-binding</keyword>
<protein>
    <recommendedName>
        <fullName evidence="10">CDP-diacylglycerol--glycerol-3-phosphate 3-phosphatidyltransferase</fullName>
        <ecNumber evidence="10">2.7.8.5</ecNumber>
    </recommendedName>
</protein>
<dbReference type="SUPFAM" id="SSF56024">
    <property type="entry name" value="Phospholipase D/nuclease"/>
    <property type="match status" value="2"/>
</dbReference>
<dbReference type="GO" id="GO:0032049">
    <property type="term" value="P:cardiolipin biosynthetic process"/>
    <property type="evidence" value="ECO:0007669"/>
    <property type="project" value="EnsemblFungi"/>
</dbReference>
<proteinExistence type="inferred from homology"/>
<keyword evidence="10" id="KW-0496">Mitochondrion</keyword>
<reference evidence="13" key="1">
    <citation type="submission" date="2016-05" db="EMBL/GenBank/DDBJ databases">
        <title>Comparative genomics of biotechnologically important yeasts.</title>
        <authorList>
            <consortium name="DOE Joint Genome Institute"/>
            <person name="Riley R."/>
            <person name="Haridas S."/>
            <person name="Wolfe K.H."/>
            <person name="Lopes M.R."/>
            <person name="Hittinger C.T."/>
            <person name="Goker M."/>
            <person name="Salamov A."/>
            <person name="Wisecaver J."/>
            <person name="Long T.M."/>
            <person name="Aerts A.L."/>
            <person name="Barry K."/>
            <person name="Choi C."/>
            <person name="Clum A."/>
            <person name="Coughlan A.Y."/>
            <person name="Deshpande S."/>
            <person name="Douglass A.P."/>
            <person name="Hanson S.J."/>
            <person name="Klenk H.-P."/>
            <person name="Labutti K."/>
            <person name="Lapidus A."/>
            <person name="Lindquist E."/>
            <person name="Lipzen A."/>
            <person name="Meier-Kolthoff J.P."/>
            <person name="Ohm R.A."/>
            <person name="Otillar R.P."/>
            <person name="Pangilinan J."/>
            <person name="Peng Y."/>
            <person name="Rokas A."/>
            <person name="Rosa C.A."/>
            <person name="Scheuner C."/>
            <person name="Sibirny A.A."/>
            <person name="Slot J.C."/>
            <person name="Stielow J.B."/>
            <person name="Sun H."/>
            <person name="Kurtzman C.P."/>
            <person name="Blackwell M."/>
            <person name="Grigoriev I.V."/>
            <person name="Jeffries T.W."/>
        </authorList>
    </citation>
    <scope>NUCLEOTIDE SEQUENCE [LARGE SCALE GENOMIC DNA]</scope>
    <source>
        <strain evidence="13">NRRL Y-12698</strain>
    </source>
</reference>
<dbReference type="STRING" id="984486.A0A1E3QM96"/>
<dbReference type="AlphaFoldDB" id="A0A1E3QM96"/>
<feature type="domain" description="PLD phosphodiesterase" evidence="11">
    <location>
        <begin position="182"/>
        <end position="208"/>
    </location>
</feature>
<comment type="pathway">
    <text evidence="1 10">Phospholipid metabolism; phosphatidylglycerol biosynthesis; phosphatidylglycerol from CDP-diacylglycerol: step 1/2.</text>
</comment>
<organism evidence="12 13">
    <name type="scientific">Babjeviella inositovora NRRL Y-12698</name>
    <dbReference type="NCBI Taxonomy" id="984486"/>
    <lineage>
        <taxon>Eukaryota</taxon>
        <taxon>Fungi</taxon>
        <taxon>Dikarya</taxon>
        <taxon>Ascomycota</taxon>
        <taxon>Saccharomycotina</taxon>
        <taxon>Pichiomycetes</taxon>
        <taxon>Serinales incertae sedis</taxon>
        <taxon>Babjeviella</taxon>
    </lineage>
</organism>
<evidence type="ECO:0000256" key="8">
    <source>
        <dbReference type="ARBA" id="ARBA00023264"/>
    </source>
</evidence>
<dbReference type="EMBL" id="KV454434">
    <property type="protein sequence ID" value="ODQ78805.1"/>
    <property type="molecule type" value="Genomic_DNA"/>
</dbReference>
<evidence type="ECO:0000256" key="6">
    <source>
        <dbReference type="ARBA" id="ARBA00023098"/>
    </source>
</evidence>